<proteinExistence type="predicted"/>
<comment type="caution">
    <text evidence="1">The sequence shown here is derived from an EMBL/GenBank/DDBJ whole genome shotgun (WGS) entry which is preliminary data.</text>
</comment>
<organism evidence="1 2">
    <name type="scientific">Gordonia paraffinivorans</name>
    <dbReference type="NCBI Taxonomy" id="175628"/>
    <lineage>
        <taxon>Bacteria</taxon>
        <taxon>Bacillati</taxon>
        <taxon>Actinomycetota</taxon>
        <taxon>Actinomycetes</taxon>
        <taxon>Mycobacteriales</taxon>
        <taxon>Gordoniaceae</taxon>
        <taxon>Gordonia</taxon>
    </lineage>
</organism>
<accession>A0ABD7V4I2</accession>
<sequence length="29" mass="3308">MTMTDPLFGTFLSRAMIDGNKHRPIKNKS</sequence>
<reference evidence="1 2" key="1">
    <citation type="submission" date="2019-02" db="EMBL/GenBank/DDBJ databases">
        <authorList>
            <consortium name="Pathogen Informatics"/>
        </authorList>
    </citation>
    <scope>NUCLEOTIDE SEQUENCE [LARGE SCALE GENOMIC DNA]</scope>
    <source>
        <strain evidence="1 2">3012STDY6756503</strain>
    </source>
</reference>
<protein>
    <submittedName>
        <fullName evidence="1">Uncharacterized protein</fullName>
    </submittedName>
</protein>
<gene>
    <name evidence="1" type="ORF">NCTC8139_02734</name>
</gene>
<evidence type="ECO:0000313" key="2">
    <source>
        <dbReference type="Proteomes" id="UP000360750"/>
    </source>
</evidence>
<dbReference type="EMBL" id="CAACYD010000007">
    <property type="protein sequence ID" value="VFA89172.1"/>
    <property type="molecule type" value="Genomic_DNA"/>
</dbReference>
<dbReference type="Proteomes" id="UP000360750">
    <property type="component" value="Unassembled WGS sequence"/>
</dbReference>
<evidence type="ECO:0000313" key="1">
    <source>
        <dbReference type="EMBL" id="VFA89172.1"/>
    </source>
</evidence>
<name>A0ABD7V4I2_9ACTN</name>
<dbReference type="AlphaFoldDB" id="A0ABD7V4I2"/>